<sequence>MSFLPVSTREVLLEKCNSFDSICDKLLNRLVWTGKMHRVASYDGRAVQGARPIRLVFGRGHYFIGPAWDLNPWPTFSSREDDGTTTPPKTASPLSASSSGTNTDSLFLTMAISIGSRLLLSAGAFVCWFVIKFWPSSQMILLAVWMEALCMFAVCLALSITSIHASLPTAVGLTIIISLLHSFMLTNLRQLRILELMGLPVSVLDESFRTSSGIGEGFTAYFWPKLSLMAVAIRSVHELTDNLRYGMAVVLLLTSLPTLWLVVDGLRWRAFGARHVLSARSNGEVRLSVVSPYYQTFDAFIWPSVNEDMVNKAYAMVWLGQVFYGLGLAAYRAETFSPAVLWQVLPSVLIQTTTTSWVSNFGACWFVAAVYHRILSLWTGYLGVTFTSAAEERQYGLMKYDMAGFLAALSFMGNIMAPDAGLTVTHLTRIGIFFCLAKLDVMPTYAGNCAQRAAMDGIVTFKGYTRAIFDGSLVPVGIGWYALSRLWKAPLQFDQLLSGTWLSDREVLFATDFEIWLHGEAIFFAVDVCLAAGHTIINTVASHAHLVAHQSPRFWHAVLQKTDLTQKFWTRIVREVLSVVINSLVLSLLWKNRLDGVIVTAIYMSRLMNNLETLHTVSTEGIPAQFFCWSRCIVRALKSPTEEAFAAWNDKCSICQLEEPQRTELAVFPCSHFFHRECIEEWLKLRMVCPLCMQNIRFVNGEVKIDK</sequence>
<evidence type="ECO:0000256" key="13">
    <source>
        <dbReference type="SAM" id="MobiDB-lite"/>
    </source>
</evidence>
<dbReference type="GO" id="GO:0061630">
    <property type="term" value="F:ubiquitin protein ligase activity"/>
    <property type="evidence" value="ECO:0007669"/>
    <property type="project" value="UniProtKB-EC"/>
</dbReference>
<organism evidence="16 17">
    <name type="scientific">Hypsibius exemplaris</name>
    <name type="common">Freshwater tardigrade</name>
    <dbReference type="NCBI Taxonomy" id="2072580"/>
    <lineage>
        <taxon>Eukaryota</taxon>
        <taxon>Metazoa</taxon>
        <taxon>Ecdysozoa</taxon>
        <taxon>Tardigrada</taxon>
        <taxon>Eutardigrada</taxon>
        <taxon>Parachela</taxon>
        <taxon>Hypsibioidea</taxon>
        <taxon>Hypsibiidae</taxon>
        <taxon>Hypsibius</taxon>
    </lineage>
</organism>
<keyword evidence="7 12" id="KW-0863">Zinc-finger</keyword>
<comment type="catalytic activity">
    <reaction evidence="1">
        <text>S-ubiquitinyl-[E2 ubiquitin-conjugating enzyme]-L-cysteine + [acceptor protein]-L-lysine = [E2 ubiquitin-conjugating enzyme]-L-cysteine + N(6)-ubiquitinyl-[acceptor protein]-L-lysine.</text>
        <dbReference type="EC" id="2.3.2.27"/>
    </reaction>
</comment>
<keyword evidence="17" id="KW-1185">Reference proteome</keyword>
<keyword evidence="4" id="KW-0808">Transferase</keyword>
<accession>A0A1W0WIC0</accession>
<keyword evidence="10 14" id="KW-1133">Transmembrane helix</keyword>
<feature type="compositionally biased region" description="Polar residues" evidence="13">
    <location>
        <begin position="84"/>
        <end position="100"/>
    </location>
</feature>
<dbReference type="Proteomes" id="UP000192578">
    <property type="component" value="Unassembled WGS sequence"/>
</dbReference>
<keyword evidence="6" id="KW-0479">Metal-binding</keyword>
<feature type="transmembrane region" description="Helical" evidence="14">
    <location>
        <begin position="140"/>
        <end position="163"/>
    </location>
</feature>
<gene>
    <name evidence="16" type="ORF">BV898_10837</name>
</gene>
<keyword evidence="9" id="KW-0862">Zinc</keyword>
<proteinExistence type="predicted"/>
<dbReference type="Pfam" id="PF13639">
    <property type="entry name" value="zf-RING_2"/>
    <property type="match status" value="1"/>
</dbReference>
<dbReference type="EC" id="2.3.2.27" evidence="3"/>
<evidence type="ECO:0000256" key="14">
    <source>
        <dbReference type="SAM" id="Phobius"/>
    </source>
</evidence>
<evidence type="ECO:0000256" key="11">
    <source>
        <dbReference type="ARBA" id="ARBA00023136"/>
    </source>
</evidence>
<evidence type="ECO:0000256" key="12">
    <source>
        <dbReference type="PROSITE-ProRule" id="PRU00175"/>
    </source>
</evidence>
<evidence type="ECO:0000256" key="8">
    <source>
        <dbReference type="ARBA" id="ARBA00022786"/>
    </source>
</evidence>
<dbReference type="PROSITE" id="PS50089">
    <property type="entry name" value="ZF_RING_2"/>
    <property type="match status" value="1"/>
</dbReference>
<comment type="caution">
    <text evidence="16">The sequence shown here is derived from an EMBL/GenBank/DDBJ whole genome shotgun (WGS) entry which is preliminary data.</text>
</comment>
<evidence type="ECO:0000313" key="17">
    <source>
        <dbReference type="Proteomes" id="UP000192578"/>
    </source>
</evidence>
<feature type="domain" description="RING-type" evidence="15">
    <location>
        <begin position="652"/>
        <end position="692"/>
    </location>
</feature>
<feature type="transmembrane region" description="Helical" evidence="14">
    <location>
        <begin position="243"/>
        <end position="263"/>
    </location>
</feature>
<name>A0A1W0WIC0_HYPEX</name>
<dbReference type="Gene3D" id="3.30.40.10">
    <property type="entry name" value="Zinc/RING finger domain, C3HC4 (zinc finger)"/>
    <property type="match status" value="1"/>
</dbReference>
<dbReference type="EMBL" id="MTYJ01000096">
    <property type="protein sequence ID" value="OQV14936.1"/>
    <property type="molecule type" value="Genomic_DNA"/>
</dbReference>
<reference evidence="17" key="1">
    <citation type="submission" date="2017-01" db="EMBL/GenBank/DDBJ databases">
        <title>Comparative genomics of anhydrobiosis in the tardigrade Hypsibius dujardini.</title>
        <authorList>
            <person name="Yoshida Y."/>
            <person name="Koutsovoulos G."/>
            <person name="Laetsch D."/>
            <person name="Stevens L."/>
            <person name="Kumar S."/>
            <person name="Horikawa D."/>
            <person name="Ishino K."/>
            <person name="Komine S."/>
            <person name="Tomita M."/>
            <person name="Blaxter M."/>
            <person name="Arakawa K."/>
        </authorList>
    </citation>
    <scope>NUCLEOTIDE SEQUENCE [LARGE SCALE GENOMIC DNA]</scope>
    <source>
        <strain evidence="17">Z151</strain>
    </source>
</reference>
<dbReference type="OrthoDB" id="8062037at2759"/>
<dbReference type="SMART" id="SM00184">
    <property type="entry name" value="RING"/>
    <property type="match status" value="1"/>
</dbReference>
<dbReference type="AlphaFoldDB" id="A0A1W0WIC0"/>
<evidence type="ECO:0000256" key="5">
    <source>
        <dbReference type="ARBA" id="ARBA00022692"/>
    </source>
</evidence>
<evidence type="ECO:0000313" key="16">
    <source>
        <dbReference type="EMBL" id="OQV14936.1"/>
    </source>
</evidence>
<keyword evidence="11 14" id="KW-0472">Membrane</keyword>
<feature type="transmembrane region" description="Helical" evidence="14">
    <location>
        <begin position="169"/>
        <end position="188"/>
    </location>
</feature>
<dbReference type="InterPro" id="IPR013083">
    <property type="entry name" value="Znf_RING/FYVE/PHD"/>
</dbReference>
<protein>
    <recommendedName>
        <fullName evidence="3">RING-type E3 ubiquitin transferase</fullName>
        <ecNumber evidence="3">2.3.2.27</ecNumber>
    </recommendedName>
</protein>
<feature type="transmembrane region" description="Helical" evidence="14">
    <location>
        <begin position="106"/>
        <end position="131"/>
    </location>
</feature>
<dbReference type="PANTHER" id="PTHR45977">
    <property type="entry name" value="TARGET OF ERK KINASE MPK-1"/>
    <property type="match status" value="1"/>
</dbReference>
<dbReference type="SUPFAM" id="SSF57850">
    <property type="entry name" value="RING/U-box"/>
    <property type="match status" value="1"/>
</dbReference>
<dbReference type="GO" id="GO:0016020">
    <property type="term" value="C:membrane"/>
    <property type="evidence" value="ECO:0007669"/>
    <property type="project" value="UniProtKB-SubCell"/>
</dbReference>
<evidence type="ECO:0000259" key="15">
    <source>
        <dbReference type="PROSITE" id="PS50089"/>
    </source>
</evidence>
<evidence type="ECO:0000256" key="2">
    <source>
        <dbReference type="ARBA" id="ARBA00004141"/>
    </source>
</evidence>
<dbReference type="GO" id="GO:0008270">
    <property type="term" value="F:zinc ion binding"/>
    <property type="evidence" value="ECO:0007669"/>
    <property type="project" value="UniProtKB-KW"/>
</dbReference>
<evidence type="ECO:0000256" key="10">
    <source>
        <dbReference type="ARBA" id="ARBA00022989"/>
    </source>
</evidence>
<evidence type="ECO:0000256" key="9">
    <source>
        <dbReference type="ARBA" id="ARBA00022833"/>
    </source>
</evidence>
<comment type="subcellular location">
    <subcellularLocation>
        <location evidence="2">Membrane</location>
        <topology evidence="2">Multi-pass membrane protein</topology>
    </subcellularLocation>
</comment>
<evidence type="ECO:0000256" key="6">
    <source>
        <dbReference type="ARBA" id="ARBA00022723"/>
    </source>
</evidence>
<feature type="region of interest" description="Disordered" evidence="13">
    <location>
        <begin position="78"/>
        <end position="100"/>
    </location>
</feature>
<dbReference type="InterPro" id="IPR001841">
    <property type="entry name" value="Znf_RING"/>
</dbReference>
<evidence type="ECO:0000256" key="7">
    <source>
        <dbReference type="ARBA" id="ARBA00022771"/>
    </source>
</evidence>
<evidence type="ECO:0000256" key="4">
    <source>
        <dbReference type="ARBA" id="ARBA00022679"/>
    </source>
</evidence>
<evidence type="ECO:0000256" key="3">
    <source>
        <dbReference type="ARBA" id="ARBA00012483"/>
    </source>
</evidence>
<keyword evidence="5 14" id="KW-0812">Transmembrane</keyword>
<keyword evidence="8" id="KW-0833">Ubl conjugation pathway</keyword>
<evidence type="ECO:0000256" key="1">
    <source>
        <dbReference type="ARBA" id="ARBA00000900"/>
    </source>
</evidence>